<dbReference type="InterPro" id="IPR014894">
    <property type="entry name" value="DcrB/EagT6"/>
</dbReference>
<proteinExistence type="predicted"/>
<sequence length="141" mass="16148">MNYITNELLIGLPNDSPQDMSLNMLWFKDRGTNLVIARGDIEPNNTLENTYKNQLKKLSQQVKVIKCTDPKESVAGTAKDIKGYEIMTDFIRGPEHSYQYQFVCQIPATQRMLAITYSKTSPLTEQDTAHWQEIKDNLSFA</sequence>
<dbReference type="KEGG" id="emo:DM558_01040"/>
<evidence type="ECO:0000313" key="1">
    <source>
        <dbReference type="EMBL" id="AZS49448.1"/>
    </source>
</evidence>
<dbReference type="InterPro" id="IPR016123">
    <property type="entry name" value="Mog1/PsbP_a/b/a-sand"/>
</dbReference>
<dbReference type="Gene3D" id="3.40.1000.10">
    <property type="entry name" value="Mog1/PsbP, alpha/beta/alpha sandwich"/>
    <property type="match status" value="1"/>
</dbReference>
<gene>
    <name evidence="1" type="ORF">DM558_01040</name>
</gene>
<keyword evidence="2" id="KW-1185">Reference proteome</keyword>
<protein>
    <submittedName>
        <fullName evidence="1">DUF1795 domain-containing protein</fullName>
    </submittedName>
</protein>
<name>A0A3S9XAY1_9GAMM</name>
<reference evidence="2" key="1">
    <citation type="submission" date="2018-06" db="EMBL/GenBank/DDBJ databases">
        <title>Complete genome of Pseudomonas insecticola strain QZS01.</title>
        <authorList>
            <person name="Wang J."/>
            <person name="Su Q."/>
        </authorList>
    </citation>
    <scope>NUCLEOTIDE SEQUENCE [LARGE SCALE GENOMIC DNA]</scope>
    <source>
        <strain evidence="2">QZS01</strain>
    </source>
</reference>
<dbReference type="Pfam" id="PF08786">
    <property type="entry name" value="DcrB"/>
    <property type="match status" value="1"/>
</dbReference>
<organism evidence="1 2">
    <name type="scientific">Entomomonas moraniae</name>
    <dbReference type="NCBI Taxonomy" id="2213226"/>
    <lineage>
        <taxon>Bacteria</taxon>
        <taxon>Pseudomonadati</taxon>
        <taxon>Pseudomonadota</taxon>
        <taxon>Gammaproteobacteria</taxon>
        <taxon>Pseudomonadales</taxon>
        <taxon>Pseudomonadaceae</taxon>
        <taxon>Entomomonas</taxon>
    </lineage>
</organism>
<dbReference type="EMBL" id="CP029822">
    <property type="protein sequence ID" value="AZS49448.1"/>
    <property type="molecule type" value="Genomic_DNA"/>
</dbReference>
<accession>A0A3S9XAY1</accession>
<evidence type="ECO:0000313" key="2">
    <source>
        <dbReference type="Proteomes" id="UP000273143"/>
    </source>
</evidence>
<dbReference type="Proteomes" id="UP000273143">
    <property type="component" value="Chromosome"/>
</dbReference>
<dbReference type="AlphaFoldDB" id="A0A3S9XAY1"/>
<dbReference type="SUPFAM" id="SSF55724">
    <property type="entry name" value="Mog1p/PsbP-like"/>
    <property type="match status" value="1"/>
</dbReference>
<dbReference type="RefSeq" id="WP_127161661.1">
    <property type="nucleotide sequence ID" value="NZ_CP029822.1"/>
</dbReference>